<sequence length="227" mass="24807">MMMKASELKPLSELAQVPNPEEEEEEKEKEEKAVLLPFPKKDILVLDGPALILRRPSSSSATVVESDSCQDPPESEILIAPPINPQEYSSPSSSASSNRDDDRNSRPNEDGTPVQPLQDQGGIPRRILVTTPKLEEVKLAFSGGEIDVDQEDGMKTPTSPASKISPILSCPPAPRKPASRPIHTKRKLAARRVLFQDYSDEIQALFSPNIASDSAAGKIKKVRLPRP</sequence>
<keyword evidence="2" id="KW-0131">Cell cycle</keyword>
<feature type="compositionally biased region" description="Low complexity" evidence="3">
    <location>
        <begin position="57"/>
        <end position="67"/>
    </location>
</feature>
<keyword evidence="5" id="KW-1185">Reference proteome</keyword>
<feature type="region of interest" description="Disordered" evidence="3">
    <location>
        <begin position="148"/>
        <end position="185"/>
    </location>
</feature>
<dbReference type="EMBL" id="OZ034820">
    <property type="protein sequence ID" value="CAL1400483.1"/>
    <property type="molecule type" value="Genomic_DNA"/>
</dbReference>
<feature type="region of interest" description="Disordered" evidence="3">
    <location>
        <begin position="1"/>
        <end position="38"/>
    </location>
</feature>
<dbReference type="PANTHER" id="PTHR33142:SF8">
    <property type="entry name" value="CYCLIN-DEPENDENT PROTEIN KINASE INHIBITOR SMR9"/>
    <property type="match status" value="1"/>
</dbReference>
<dbReference type="AlphaFoldDB" id="A0AAV2FS22"/>
<evidence type="ECO:0000256" key="2">
    <source>
        <dbReference type="ARBA" id="ARBA00023306"/>
    </source>
</evidence>
<dbReference type="Proteomes" id="UP001497516">
    <property type="component" value="Chromosome 7"/>
</dbReference>
<proteinExistence type="predicted"/>
<feature type="compositionally biased region" description="Basic and acidic residues" evidence="3">
    <location>
        <begin position="98"/>
        <end position="109"/>
    </location>
</feature>
<feature type="region of interest" description="Disordered" evidence="3">
    <location>
        <begin position="55"/>
        <end position="125"/>
    </location>
</feature>
<dbReference type="InterPro" id="IPR040389">
    <property type="entry name" value="SMR"/>
</dbReference>
<evidence type="ECO:0000313" key="5">
    <source>
        <dbReference type="Proteomes" id="UP001497516"/>
    </source>
</evidence>
<evidence type="ECO:0000256" key="1">
    <source>
        <dbReference type="ARBA" id="ARBA00023013"/>
    </source>
</evidence>
<protein>
    <submittedName>
        <fullName evidence="4">Uncharacterized protein</fullName>
    </submittedName>
</protein>
<reference evidence="4 5" key="1">
    <citation type="submission" date="2024-04" db="EMBL/GenBank/DDBJ databases">
        <authorList>
            <person name="Fracassetti M."/>
        </authorList>
    </citation>
    <scope>NUCLEOTIDE SEQUENCE [LARGE SCALE GENOMIC DNA]</scope>
</reference>
<dbReference type="PANTHER" id="PTHR33142">
    <property type="entry name" value="CYCLIN-DEPENDENT PROTEIN KINASE INHIBITOR SMR13"/>
    <property type="match status" value="1"/>
</dbReference>
<feature type="compositionally biased region" description="Basic and acidic residues" evidence="3">
    <location>
        <begin position="29"/>
        <end position="38"/>
    </location>
</feature>
<gene>
    <name evidence="4" type="ORF">LTRI10_LOCUS40609</name>
</gene>
<accession>A0AAV2FS22</accession>
<name>A0AAV2FS22_9ROSI</name>
<organism evidence="4 5">
    <name type="scientific">Linum trigynum</name>
    <dbReference type="NCBI Taxonomy" id="586398"/>
    <lineage>
        <taxon>Eukaryota</taxon>
        <taxon>Viridiplantae</taxon>
        <taxon>Streptophyta</taxon>
        <taxon>Embryophyta</taxon>
        <taxon>Tracheophyta</taxon>
        <taxon>Spermatophyta</taxon>
        <taxon>Magnoliopsida</taxon>
        <taxon>eudicotyledons</taxon>
        <taxon>Gunneridae</taxon>
        <taxon>Pentapetalae</taxon>
        <taxon>rosids</taxon>
        <taxon>fabids</taxon>
        <taxon>Malpighiales</taxon>
        <taxon>Linaceae</taxon>
        <taxon>Linum</taxon>
    </lineage>
</organism>
<evidence type="ECO:0000313" key="4">
    <source>
        <dbReference type="EMBL" id="CAL1400483.1"/>
    </source>
</evidence>
<keyword evidence="1" id="KW-0649">Protein kinase inhibitor</keyword>
<dbReference type="GO" id="GO:0004860">
    <property type="term" value="F:protein kinase inhibitor activity"/>
    <property type="evidence" value="ECO:0007669"/>
    <property type="project" value="UniProtKB-KW"/>
</dbReference>
<dbReference type="GO" id="GO:0032875">
    <property type="term" value="P:regulation of DNA endoreduplication"/>
    <property type="evidence" value="ECO:0007669"/>
    <property type="project" value="InterPro"/>
</dbReference>
<evidence type="ECO:0000256" key="3">
    <source>
        <dbReference type="SAM" id="MobiDB-lite"/>
    </source>
</evidence>